<dbReference type="PANTHER" id="PTHR43591:SF10">
    <property type="entry name" value="ABC TRANSMEMBRANE TYPE-1 DOMAIN-CONTAINING PROTEIN-RELATED"/>
    <property type="match status" value="1"/>
</dbReference>
<dbReference type="Proteomes" id="UP000283090">
    <property type="component" value="Unassembled WGS sequence"/>
</dbReference>
<name>A0A437ACM6_ARTFL</name>
<comment type="caution">
    <text evidence="1">The sequence shown here is derived from an EMBL/GenBank/DDBJ whole genome shotgun (WGS) entry which is preliminary data.</text>
</comment>
<dbReference type="CDD" id="cd02440">
    <property type="entry name" value="AdoMet_MTases"/>
    <property type="match status" value="1"/>
</dbReference>
<sequence>MSFLGAQDPHVTGVIEAAADDIDDDDDNGYADSTLGSDEARYQMYNHIESISRRASPVPLSTRVSYEIDRLNLKHHMSTLLFDGKLHFAPISRNPHRILDLGTGSGKWAVDAADEYPMAHVIATDITPIQPTVIPPNLEFLLQHDYNNDWNLPQNIFDLVFSRWNHLYIDDWRNFIRQAYRCLRPGGYIEFHEELYGYYSDDGTYSPQTNLYRWNARCREAMQRFPEREVDLTSDEIVGYMREVGFQQVVVRVYKVPMNGWPKDETYKEIGRLQQAQLLMMVETGTKVLLKRALGIDEDESMDLVRRAMADMKNRAIHAYQKLYVIYGRKPDE</sequence>
<organism evidence="1 2">
    <name type="scientific">Arthrobotrys flagrans</name>
    <name type="common">Nematode-trapping fungus</name>
    <name type="synonym">Trichothecium flagrans</name>
    <dbReference type="NCBI Taxonomy" id="97331"/>
    <lineage>
        <taxon>Eukaryota</taxon>
        <taxon>Fungi</taxon>
        <taxon>Dikarya</taxon>
        <taxon>Ascomycota</taxon>
        <taxon>Pezizomycotina</taxon>
        <taxon>Orbiliomycetes</taxon>
        <taxon>Orbiliales</taxon>
        <taxon>Orbiliaceae</taxon>
        <taxon>Arthrobotrys</taxon>
    </lineage>
</organism>
<accession>A0A437ACM6</accession>
<dbReference type="OrthoDB" id="2013972at2759"/>
<dbReference type="GeneID" id="93585330"/>
<dbReference type="AlphaFoldDB" id="A0A437ACM6"/>
<dbReference type="GO" id="GO:0008168">
    <property type="term" value="F:methyltransferase activity"/>
    <property type="evidence" value="ECO:0007669"/>
    <property type="project" value="TreeGrafter"/>
</dbReference>
<dbReference type="InterPro" id="IPR029063">
    <property type="entry name" value="SAM-dependent_MTases_sf"/>
</dbReference>
<gene>
    <name evidence="1" type="ORF">DFL_003019</name>
</gene>
<dbReference type="STRING" id="97331.A0A437ACM6"/>
<dbReference type="RefSeq" id="XP_067494392.1">
    <property type="nucleotide sequence ID" value="XM_067631891.1"/>
</dbReference>
<evidence type="ECO:0008006" key="3">
    <source>
        <dbReference type="Google" id="ProtNLM"/>
    </source>
</evidence>
<dbReference type="SUPFAM" id="SSF53335">
    <property type="entry name" value="S-adenosyl-L-methionine-dependent methyltransferases"/>
    <property type="match status" value="1"/>
</dbReference>
<dbReference type="VEuPathDB" id="FungiDB:DFL_003019"/>
<proteinExistence type="predicted"/>
<evidence type="ECO:0000313" key="2">
    <source>
        <dbReference type="Proteomes" id="UP000283090"/>
    </source>
</evidence>
<dbReference type="PANTHER" id="PTHR43591">
    <property type="entry name" value="METHYLTRANSFERASE"/>
    <property type="match status" value="1"/>
</dbReference>
<dbReference type="Gene3D" id="3.40.50.150">
    <property type="entry name" value="Vaccinia Virus protein VP39"/>
    <property type="match status" value="1"/>
</dbReference>
<evidence type="ECO:0000313" key="1">
    <source>
        <dbReference type="EMBL" id="RVD88848.1"/>
    </source>
</evidence>
<keyword evidence="2" id="KW-1185">Reference proteome</keyword>
<reference evidence="1 2" key="1">
    <citation type="submission" date="2019-01" db="EMBL/GenBank/DDBJ databases">
        <title>Intercellular communication is required for trap formation in the nematode-trapping fungus Duddingtonia flagrans.</title>
        <authorList>
            <person name="Youssar L."/>
            <person name="Wernet V."/>
            <person name="Hensel N."/>
            <person name="Hildebrandt H.-G."/>
            <person name="Fischer R."/>
        </authorList>
    </citation>
    <scope>NUCLEOTIDE SEQUENCE [LARGE SCALE GENOMIC DNA]</scope>
    <source>
        <strain evidence="1 2">CBS H-5679</strain>
    </source>
</reference>
<dbReference type="Pfam" id="PF13489">
    <property type="entry name" value="Methyltransf_23"/>
    <property type="match status" value="1"/>
</dbReference>
<dbReference type="EMBL" id="SAEB01000003">
    <property type="protein sequence ID" value="RVD88848.1"/>
    <property type="molecule type" value="Genomic_DNA"/>
</dbReference>
<protein>
    <recommendedName>
        <fullName evidence="3">Methyltransferase domain-containing protein</fullName>
    </recommendedName>
</protein>